<evidence type="ECO:0000256" key="3">
    <source>
        <dbReference type="ARBA" id="ARBA00022679"/>
    </source>
</evidence>
<dbReference type="FunFam" id="3.30.40.10:FF:000022">
    <property type="entry name" value="E3 ubiquitin-protein ligase RING1-like"/>
    <property type="match status" value="1"/>
</dbReference>
<feature type="domain" description="RING-type" evidence="9">
    <location>
        <begin position="264"/>
        <end position="305"/>
    </location>
</feature>
<evidence type="ECO:0000256" key="7">
    <source>
        <dbReference type="ARBA" id="ARBA00022833"/>
    </source>
</evidence>
<evidence type="ECO:0000259" key="9">
    <source>
        <dbReference type="PROSITE" id="PS50089"/>
    </source>
</evidence>
<dbReference type="EMBL" id="CM009754">
    <property type="protein sequence ID" value="PUZ51974.1"/>
    <property type="molecule type" value="Genomic_DNA"/>
</dbReference>
<evidence type="ECO:0000313" key="10">
    <source>
        <dbReference type="EMBL" id="PUZ51974.1"/>
    </source>
</evidence>
<evidence type="ECO:0000256" key="4">
    <source>
        <dbReference type="ARBA" id="ARBA00022723"/>
    </source>
</evidence>
<evidence type="ECO:0000256" key="1">
    <source>
        <dbReference type="ARBA" id="ARBA00000900"/>
    </source>
</evidence>
<keyword evidence="4" id="KW-0479">Metal-binding</keyword>
<dbReference type="EC" id="2.3.2.27" evidence="2"/>
<evidence type="ECO:0000256" key="8">
    <source>
        <dbReference type="PROSITE-ProRule" id="PRU00175"/>
    </source>
</evidence>
<dbReference type="InterPro" id="IPR001841">
    <property type="entry name" value="Znf_RING"/>
</dbReference>
<dbReference type="GO" id="GO:0005737">
    <property type="term" value="C:cytoplasm"/>
    <property type="evidence" value="ECO:0007669"/>
    <property type="project" value="TreeGrafter"/>
</dbReference>
<keyword evidence="5 8" id="KW-0863">Zinc-finger</keyword>
<dbReference type="GO" id="GO:0016567">
    <property type="term" value="P:protein ubiquitination"/>
    <property type="evidence" value="ECO:0007669"/>
    <property type="project" value="TreeGrafter"/>
</dbReference>
<evidence type="ECO:0000313" key="11">
    <source>
        <dbReference type="Proteomes" id="UP000244336"/>
    </source>
</evidence>
<dbReference type="OrthoDB" id="8062037at2759"/>
<dbReference type="Proteomes" id="UP000244336">
    <property type="component" value="Chromosome 6"/>
</dbReference>
<dbReference type="Gene3D" id="3.30.40.10">
    <property type="entry name" value="Zinc/RING finger domain, C3HC4 (zinc finger)"/>
    <property type="match status" value="1"/>
</dbReference>
<dbReference type="InterPro" id="IPR013083">
    <property type="entry name" value="Znf_RING/FYVE/PHD"/>
</dbReference>
<evidence type="ECO:0000256" key="5">
    <source>
        <dbReference type="ARBA" id="ARBA00022771"/>
    </source>
</evidence>
<dbReference type="STRING" id="1504633.A0A2T7D8T6"/>
<gene>
    <name evidence="10" type="ORF">GQ55_6G233200</name>
</gene>
<keyword evidence="3" id="KW-0808">Transferase</keyword>
<keyword evidence="6" id="KW-0833">Ubl conjugation pathway</keyword>
<accession>A0A2T7D8T6</accession>
<reference evidence="10 11" key="1">
    <citation type="submission" date="2018-04" db="EMBL/GenBank/DDBJ databases">
        <title>WGS assembly of Panicum hallii var. hallii HAL2.</title>
        <authorList>
            <person name="Lovell J."/>
            <person name="Jenkins J."/>
            <person name="Lowry D."/>
            <person name="Mamidi S."/>
            <person name="Sreedasyam A."/>
            <person name="Weng X."/>
            <person name="Barry K."/>
            <person name="Bonette J."/>
            <person name="Campitelli B."/>
            <person name="Daum C."/>
            <person name="Gordon S."/>
            <person name="Gould B."/>
            <person name="Lipzen A."/>
            <person name="MacQueen A."/>
            <person name="Palacio-Mejia J."/>
            <person name="Plott C."/>
            <person name="Shakirov E."/>
            <person name="Shu S."/>
            <person name="Yoshinaga Y."/>
            <person name="Zane M."/>
            <person name="Rokhsar D."/>
            <person name="Grimwood J."/>
            <person name="Schmutz J."/>
            <person name="Juenger T."/>
        </authorList>
    </citation>
    <scope>NUCLEOTIDE SEQUENCE [LARGE SCALE GENOMIC DNA]</scope>
    <source>
        <strain evidence="11">cv. HAL2</strain>
    </source>
</reference>
<dbReference type="SUPFAM" id="SSF57850">
    <property type="entry name" value="RING/U-box"/>
    <property type="match status" value="1"/>
</dbReference>
<keyword evidence="11" id="KW-1185">Reference proteome</keyword>
<proteinExistence type="predicted"/>
<sequence length="326" mass="35048">MSWAKHALAVYHENRRISRHQFNSPPGAPGTPSLGRDFFFRPLSRFASMASSSIHHPRLAGGEIGRTLEGSSSRSASYCSDDAFVPVFRPDPSAPSASAAAAAVDRVRRLFSSVDVALFRDALLAPGGEDLGFTEVDAEADYDGDLTSICWDCLEIEDADEPDLPLVVGSPAEEFEWEEVASPSGAAGEAPEPEWEVLADVPPPAVADAEEGFVYTSHRGMEEVLVAGGDELFLKNKPPAARSAVESLPSAVVGAGEEGEGDECAVCKDGVAAGQRVKRLPCSHRYHDECIVPWLQVRNSCPLCRFELPTDDPEYETWKAGRTMAA</sequence>
<dbReference type="SMART" id="SM00184">
    <property type="entry name" value="RING"/>
    <property type="match status" value="1"/>
</dbReference>
<keyword evidence="7" id="KW-0862">Zinc</keyword>
<dbReference type="GO" id="GO:0061630">
    <property type="term" value="F:ubiquitin protein ligase activity"/>
    <property type="evidence" value="ECO:0007669"/>
    <property type="project" value="UniProtKB-EC"/>
</dbReference>
<dbReference type="GO" id="GO:0008270">
    <property type="term" value="F:zinc ion binding"/>
    <property type="evidence" value="ECO:0007669"/>
    <property type="project" value="UniProtKB-KW"/>
</dbReference>
<dbReference type="PANTHER" id="PTHR15710:SF171">
    <property type="entry name" value="RING-TYPE DOMAIN-CONTAINING PROTEIN"/>
    <property type="match status" value="1"/>
</dbReference>
<name>A0A2T7D8T6_9POAL</name>
<comment type="catalytic activity">
    <reaction evidence="1">
        <text>S-ubiquitinyl-[E2 ubiquitin-conjugating enzyme]-L-cysteine + [acceptor protein]-L-lysine = [E2 ubiquitin-conjugating enzyme]-L-cysteine + N(6)-ubiquitinyl-[acceptor protein]-L-lysine.</text>
        <dbReference type="EC" id="2.3.2.27"/>
    </reaction>
</comment>
<dbReference type="Gramene" id="PUZ51974">
    <property type="protein sequence ID" value="PUZ51974"/>
    <property type="gene ID" value="GQ55_6G233200"/>
</dbReference>
<evidence type="ECO:0000256" key="2">
    <source>
        <dbReference type="ARBA" id="ARBA00012483"/>
    </source>
</evidence>
<protein>
    <recommendedName>
        <fullName evidence="2">RING-type E3 ubiquitin transferase</fullName>
        <ecNumber evidence="2">2.3.2.27</ecNumber>
    </recommendedName>
</protein>
<organism evidence="10 11">
    <name type="scientific">Panicum hallii var. hallii</name>
    <dbReference type="NCBI Taxonomy" id="1504633"/>
    <lineage>
        <taxon>Eukaryota</taxon>
        <taxon>Viridiplantae</taxon>
        <taxon>Streptophyta</taxon>
        <taxon>Embryophyta</taxon>
        <taxon>Tracheophyta</taxon>
        <taxon>Spermatophyta</taxon>
        <taxon>Magnoliopsida</taxon>
        <taxon>Liliopsida</taxon>
        <taxon>Poales</taxon>
        <taxon>Poaceae</taxon>
        <taxon>PACMAD clade</taxon>
        <taxon>Panicoideae</taxon>
        <taxon>Panicodae</taxon>
        <taxon>Paniceae</taxon>
        <taxon>Panicinae</taxon>
        <taxon>Panicum</taxon>
        <taxon>Panicum sect. Panicum</taxon>
    </lineage>
</organism>
<evidence type="ECO:0000256" key="6">
    <source>
        <dbReference type="ARBA" id="ARBA00022786"/>
    </source>
</evidence>
<dbReference type="PANTHER" id="PTHR15710">
    <property type="entry name" value="E3 UBIQUITIN-PROTEIN LIGASE PRAJA"/>
    <property type="match status" value="1"/>
</dbReference>
<dbReference type="PROSITE" id="PS50089">
    <property type="entry name" value="ZF_RING_2"/>
    <property type="match status" value="1"/>
</dbReference>
<dbReference type="AlphaFoldDB" id="A0A2T7D8T6"/>
<dbReference type="Pfam" id="PF13639">
    <property type="entry name" value="zf-RING_2"/>
    <property type="match status" value="1"/>
</dbReference>